<dbReference type="Pfam" id="PF02244">
    <property type="entry name" value="Propep_M14"/>
    <property type="match status" value="1"/>
</dbReference>
<dbReference type="SMART" id="SM00631">
    <property type="entry name" value="Zn_pept"/>
    <property type="match status" value="1"/>
</dbReference>
<keyword evidence="3" id="KW-0121">Carboxypeptidase</keyword>
<evidence type="ECO:0000256" key="12">
    <source>
        <dbReference type="SAM" id="SignalP"/>
    </source>
</evidence>
<dbReference type="GO" id="GO:0004181">
    <property type="term" value="F:metallocarboxypeptidase activity"/>
    <property type="evidence" value="ECO:0000318"/>
    <property type="project" value="GO_Central"/>
</dbReference>
<dbReference type="PANTHER" id="PTHR11705">
    <property type="entry name" value="PROTEASE FAMILY M14 CARBOXYPEPTIDASE A,B"/>
    <property type="match status" value="1"/>
</dbReference>
<evidence type="ECO:0000256" key="9">
    <source>
        <dbReference type="ARBA" id="ARBA00023049"/>
    </source>
</evidence>
<feature type="signal peptide" evidence="12">
    <location>
        <begin position="1"/>
        <end position="19"/>
    </location>
</feature>
<feature type="domain" description="Peptidase M14" evidence="13">
    <location>
        <begin position="127"/>
        <end position="416"/>
    </location>
</feature>
<evidence type="ECO:0000256" key="1">
    <source>
        <dbReference type="ARBA" id="ARBA00001947"/>
    </source>
</evidence>
<dbReference type="KEGG" id="dpx:DAPPUDRAFT_307810"/>
<dbReference type="PROSITE" id="PS52035">
    <property type="entry name" value="PEPTIDASE_M14"/>
    <property type="match status" value="1"/>
</dbReference>
<evidence type="ECO:0000256" key="8">
    <source>
        <dbReference type="ARBA" id="ARBA00022833"/>
    </source>
</evidence>
<keyword evidence="9" id="KW-0482">Metalloprotease</keyword>
<keyword evidence="6 12" id="KW-0732">Signal</keyword>
<dbReference type="PROSITE" id="PS00132">
    <property type="entry name" value="CARBOXYPEPT_ZN_1"/>
    <property type="match status" value="1"/>
</dbReference>
<dbReference type="GO" id="GO:0005615">
    <property type="term" value="C:extracellular space"/>
    <property type="evidence" value="ECO:0000318"/>
    <property type="project" value="GO_Central"/>
</dbReference>
<dbReference type="GO" id="GO:0006508">
    <property type="term" value="P:proteolysis"/>
    <property type="evidence" value="ECO:0000318"/>
    <property type="project" value="GO_Central"/>
</dbReference>
<reference evidence="14 15" key="1">
    <citation type="journal article" date="2011" name="Science">
        <title>The ecoresponsive genome of Daphnia pulex.</title>
        <authorList>
            <person name="Colbourne J.K."/>
            <person name="Pfrender M.E."/>
            <person name="Gilbert D."/>
            <person name="Thomas W.K."/>
            <person name="Tucker A."/>
            <person name="Oakley T.H."/>
            <person name="Tokishita S."/>
            <person name="Aerts A."/>
            <person name="Arnold G.J."/>
            <person name="Basu M.K."/>
            <person name="Bauer D.J."/>
            <person name="Caceres C.E."/>
            <person name="Carmel L."/>
            <person name="Casola C."/>
            <person name="Choi J.H."/>
            <person name="Detter J.C."/>
            <person name="Dong Q."/>
            <person name="Dusheyko S."/>
            <person name="Eads B.D."/>
            <person name="Frohlich T."/>
            <person name="Geiler-Samerotte K.A."/>
            <person name="Gerlach D."/>
            <person name="Hatcher P."/>
            <person name="Jogdeo S."/>
            <person name="Krijgsveld J."/>
            <person name="Kriventseva E.V."/>
            <person name="Kultz D."/>
            <person name="Laforsch C."/>
            <person name="Lindquist E."/>
            <person name="Lopez J."/>
            <person name="Manak J.R."/>
            <person name="Muller J."/>
            <person name="Pangilinan J."/>
            <person name="Patwardhan R.P."/>
            <person name="Pitluck S."/>
            <person name="Pritham E.J."/>
            <person name="Rechtsteiner A."/>
            <person name="Rho M."/>
            <person name="Rogozin I.B."/>
            <person name="Sakarya O."/>
            <person name="Salamov A."/>
            <person name="Schaack S."/>
            <person name="Shapiro H."/>
            <person name="Shiga Y."/>
            <person name="Skalitzky C."/>
            <person name="Smith Z."/>
            <person name="Souvorov A."/>
            <person name="Sung W."/>
            <person name="Tang Z."/>
            <person name="Tsuchiya D."/>
            <person name="Tu H."/>
            <person name="Vos H."/>
            <person name="Wang M."/>
            <person name="Wolf Y.I."/>
            <person name="Yamagata H."/>
            <person name="Yamada T."/>
            <person name="Ye Y."/>
            <person name="Shaw J.R."/>
            <person name="Andrews J."/>
            <person name="Crease T.J."/>
            <person name="Tang H."/>
            <person name="Lucas S.M."/>
            <person name="Robertson H.M."/>
            <person name="Bork P."/>
            <person name="Koonin E.V."/>
            <person name="Zdobnov E.M."/>
            <person name="Grigoriev I.V."/>
            <person name="Lynch M."/>
            <person name="Boore J.L."/>
        </authorList>
    </citation>
    <scope>NUCLEOTIDE SEQUENCE [LARGE SCALE GENOMIC DNA]</scope>
</reference>
<dbReference type="Gene3D" id="3.40.630.10">
    <property type="entry name" value="Zn peptidases"/>
    <property type="match status" value="1"/>
</dbReference>
<dbReference type="EMBL" id="GL732529">
    <property type="protein sequence ID" value="EFX86825.1"/>
    <property type="molecule type" value="Genomic_DNA"/>
</dbReference>
<name>E9G1F8_DAPPU</name>
<dbReference type="OMA" id="APAIWID"/>
<dbReference type="eggNOG" id="KOG2650">
    <property type="taxonomic scope" value="Eukaryota"/>
</dbReference>
<evidence type="ECO:0000256" key="10">
    <source>
        <dbReference type="ARBA" id="ARBA00023157"/>
    </source>
</evidence>
<dbReference type="SUPFAM" id="SSF54897">
    <property type="entry name" value="Protease propeptides/inhibitors"/>
    <property type="match status" value="1"/>
</dbReference>
<evidence type="ECO:0000256" key="6">
    <source>
        <dbReference type="ARBA" id="ARBA00022729"/>
    </source>
</evidence>
<dbReference type="GO" id="GO:0008270">
    <property type="term" value="F:zinc ion binding"/>
    <property type="evidence" value="ECO:0007669"/>
    <property type="project" value="InterPro"/>
</dbReference>
<dbReference type="InterPro" id="IPR057246">
    <property type="entry name" value="CARBOXYPEPT_ZN_1"/>
</dbReference>
<evidence type="ECO:0000256" key="5">
    <source>
        <dbReference type="ARBA" id="ARBA00022723"/>
    </source>
</evidence>
<protein>
    <recommendedName>
        <fullName evidence="13">Peptidase M14 domain-containing protein</fullName>
    </recommendedName>
</protein>
<dbReference type="InterPro" id="IPR036990">
    <property type="entry name" value="M14A-like_propep"/>
</dbReference>
<dbReference type="FunCoup" id="E9G1F8">
    <property type="interactions" value="7"/>
</dbReference>
<keyword evidence="4" id="KW-0645">Protease</keyword>
<evidence type="ECO:0000259" key="13">
    <source>
        <dbReference type="PROSITE" id="PS52035"/>
    </source>
</evidence>
<dbReference type="FunFam" id="3.40.630.10:FF:000001">
    <property type="entry name" value="Carboxypeptidase B"/>
    <property type="match status" value="1"/>
</dbReference>
<evidence type="ECO:0000313" key="14">
    <source>
        <dbReference type="EMBL" id="EFX86825.1"/>
    </source>
</evidence>
<comment type="similarity">
    <text evidence="2 11">Belongs to the peptidase M14 family.</text>
</comment>
<dbReference type="OrthoDB" id="3626597at2759"/>
<evidence type="ECO:0000313" key="15">
    <source>
        <dbReference type="Proteomes" id="UP000000305"/>
    </source>
</evidence>
<evidence type="ECO:0000256" key="11">
    <source>
        <dbReference type="PROSITE-ProRule" id="PRU01379"/>
    </source>
</evidence>
<keyword evidence="5" id="KW-0479">Metal-binding</keyword>
<dbReference type="SUPFAM" id="SSF53187">
    <property type="entry name" value="Zn-dependent exopeptidases"/>
    <property type="match status" value="1"/>
</dbReference>
<gene>
    <name evidence="14" type="ORF">DAPPUDRAFT_307810</name>
</gene>
<organism evidence="14 15">
    <name type="scientific">Daphnia pulex</name>
    <name type="common">Water flea</name>
    <dbReference type="NCBI Taxonomy" id="6669"/>
    <lineage>
        <taxon>Eukaryota</taxon>
        <taxon>Metazoa</taxon>
        <taxon>Ecdysozoa</taxon>
        <taxon>Arthropoda</taxon>
        <taxon>Crustacea</taxon>
        <taxon>Branchiopoda</taxon>
        <taxon>Diplostraca</taxon>
        <taxon>Cladocera</taxon>
        <taxon>Anomopoda</taxon>
        <taxon>Daphniidae</taxon>
        <taxon>Daphnia</taxon>
    </lineage>
</organism>
<comment type="cofactor">
    <cofactor evidence="1">
        <name>Zn(2+)</name>
        <dbReference type="ChEBI" id="CHEBI:29105"/>
    </cofactor>
</comment>
<dbReference type="FunFam" id="3.30.70.340:FF:000005">
    <property type="entry name" value="Carboxypeptidase A"/>
    <property type="match status" value="1"/>
</dbReference>
<evidence type="ECO:0000256" key="2">
    <source>
        <dbReference type="ARBA" id="ARBA00005988"/>
    </source>
</evidence>
<dbReference type="PANTHER" id="PTHR11705:SF91">
    <property type="entry name" value="FI01817P-RELATED"/>
    <property type="match status" value="1"/>
</dbReference>
<dbReference type="PRINTS" id="PR00765">
    <property type="entry name" value="CRBOXYPTASEA"/>
</dbReference>
<evidence type="ECO:0000256" key="4">
    <source>
        <dbReference type="ARBA" id="ARBA00022670"/>
    </source>
</evidence>
<keyword evidence="15" id="KW-1185">Reference proteome</keyword>
<dbReference type="InterPro" id="IPR003146">
    <property type="entry name" value="M14A_act_pep"/>
</dbReference>
<dbReference type="InParanoid" id="E9G1F8"/>
<evidence type="ECO:0000256" key="3">
    <source>
        <dbReference type="ARBA" id="ARBA00022645"/>
    </source>
</evidence>
<keyword evidence="7" id="KW-0378">Hydrolase</keyword>
<evidence type="ECO:0000256" key="7">
    <source>
        <dbReference type="ARBA" id="ARBA00022801"/>
    </source>
</evidence>
<dbReference type="AlphaFoldDB" id="E9G1F8"/>
<keyword evidence="10" id="KW-1015">Disulfide bond</keyword>
<dbReference type="CDD" id="cd03860">
    <property type="entry name" value="M14_CP_A-B_like"/>
    <property type="match status" value="1"/>
</dbReference>
<dbReference type="HOGENOM" id="CLU_019326_2_1_1"/>
<accession>E9G1F8</accession>
<proteinExistence type="inferred from homology"/>
<feature type="active site" description="Proton donor/acceptor" evidence="11">
    <location>
        <position position="382"/>
    </location>
</feature>
<dbReference type="Pfam" id="PF00246">
    <property type="entry name" value="Peptidase_M14"/>
    <property type="match status" value="1"/>
</dbReference>
<dbReference type="InterPro" id="IPR000834">
    <property type="entry name" value="Peptidase_M14"/>
</dbReference>
<feature type="chain" id="PRO_5003236578" description="Peptidase M14 domain-containing protein" evidence="12">
    <location>
        <begin position="20"/>
        <end position="421"/>
    </location>
</feature>
<dbReference type="Proteomes" id="UP000000305">
    <property type="component" value="Unassembled WGS sequence"/>
</dbReference>
<dbReference type="MEROPS" id="M14.A18"/>
<sequence>MRVLFVAITLCSVLLIGQATPVEDHVSYSGVQVWTITINSPEELRALSKMISHYGLEVWKEARSDNPKTDLLVPVQHQKELGLKLMEANINYVIKINDLQDVINNENLHTKASSSNTRAAHNMDWTSYHRLGDIYGYMSYLNATYPGLVSLINIGASYEKRPLYVLRISKSSRNGTKPAIWIDGGIHAREWISPAVTSYIIQQLVEVQANAKLLLNVDWYIMPVMNPDGYEFTHVSNRMWRKTRSLSSLSSCRGVDPNRNFGYKWGGLGTSTNPCSDIYKGTKAFSEPETLLTSNFILGKAKQIKLYLTIHSYGQSALVPWGYDVAYPSDYDDMLALANSAVSTFRKYKFSVGNSAALYYPAAGGSDDWAKSVGIKYSYTFELADSGTYGFLLPSSDILPVAKDFFPALDVFATKIATLKV</sequence>
<dbReference type="Gene3D" id="3.30.70.340">
    <property type="entry name" value="Metallocarboxypeptidase-like"/>
    <property type="match status" value="1"/>
</dbReference>
<keyword evidence="8" id="KW-0862">Zinc</keyword>